<keyword evidence="1" id="KW-0812">Transmembrane</keyword>
<organism evidence="2 3">
    <name type="scientific">Lysobacter gummosus</name>
    <dbReference type="NCBI Taxonomy" id="262324"/>
    <lineage>
        <taxon>Bacteria</taxon>
        <taxon>Pseudomonadati</taxon>
        <taxon>Pseudomonadota</taxon>
        <taxon>Gammaproteobacteria</taxon>
        <taxon>Lysobacterales</taxon>
        <taxon>Lysobacteraceae</taxon>
        <taxon>Lysobacter</taxon>
    </lineage>
</organism>
<accession>A0ABY3XG84</accession>
<keyword evidence="1" id="KW-0472">Membrane</keyword>
<dbReference type="RefSeq" id="WP_148648755.1">
    <property type="nucleotide sequence ID" value="NZ_CP011131.1"/>
</dbReference>
<gene>
    <name evidence="2" type="ORF">MOV92_05130</name>
</gene>
<keyword evidence="1" id="KW-1133">Transmembrane helix</keyword>
<evidence type="ECO:0000313" key="2">
    <source>
        <dbReference type="EMBL" id="UNP30647.1"/>
    </source>
</evidence>
<keyword evidence="3" id="KW-1185">Reference proteome</keyword>
<proteinExistence type="predicted"/>
<evidence type="ECO:0000256" key="1">
    <source>
        <dbReference type="SAM" id="Phobius"/>
    </source>
</evidence>
<sequence>MAYPRKRRVWLAAKRGGQTKTRAAKREPGCIKQDASDVIRDLDVIGEESVANISAEEANPASTVLIVRAEVRIVLHVVALCFLTLLAGSVCWAKPNHAFSDCQQPRRFFLGAARPDVAVGADARGDGERARASTRSRCVRNYIAET</sequence>
<dbReference type="EMBL" id="CP093547">
    <property type="protein sequence ID" value="UNP30647.1"/>
    <property type="molecule type" value="Genomic_DNA"/>
</dbReference>
<feature type="transmembrane region" description="Helical" evidence="1">
    <location>
        <begin position="73"/>
        <end position="95"/>
    </location>
</feature>
<evidence type="ECO:0000313" key="3">
    <source>
        <dbReference type="Proteomes" id="UP000829194"/>
    </source>
</evidence>
<protein>
    <submittedName>
        <fullName evidence="2">Uncharacterized protein</fullName>
    </submittedName>
</protein>
<dbReference type="Proteomes" id="UP000829194">
    <property type="component" value="Chromosome"/>
</dbReference>
<reference evidence="2 3" key="1">
    <citation type="submission" date="2022-03" db="EMBL/GenBank/DDBJ databases">
        <title>Complete genome sequence of Lysobacter capsici VKM B-2533 and Lysobacter gummosus 10.1.1, promising sources of lytic agents.</title>
        <authorList>
            <person name="Tarlachkov S.V."/>
            <person name="Kudryakova I.V."/>
            <person name="Afoshin A.S."/>
            <person name="Leontyevskaya E.A."/>
            <person name="Leontyevskaya N.V."/>
        </authorList>
    </citation>
    <scope>NUCLEOTIDE SEQUENCE [LARGE SCALE GENOMIC DNA]</scope>
    <source>
        <strain evidence="2 3">10.1.1</strain>
    </source>
</reference>
<name>A0ABY3XG84_9GAMM</name>